<dbReference type="EnsemblPlants" id="OPUNC02G15440.1">
    <property type="protein sequence ID" value="OPUNC02G15440.1"/>
    <property type="gene ID" value="OPUNC02G15440"/>
</dbReference>
<sequence length="131" mass="14321">MRATEPVGSARGGGCRWLRRLSSMWIVVVGSGEDSCLMWIGDWCEGVVVGVAARRHRESRRRHPVCEREKEEGGDGGEATEATSGVRERGREEGVMVAVSGRSAGLGKAIRAVAWEQFGPLIQFSRDDLNH</sequence>
<evidence type="ECO:0000313" key="3">
    <source>
        <dbReference type="Proteomes" id="UP000026962"/>
    </source>
</evidence>
<keyword evidence="3" id="KW-1185">Reference proteome</keyword>
<organism evidence="2">
    <name type="scientific">Oryza punctata</name>
    <name type="common">Red rice</name>
    <dbReference type="NCBI Taxonomy" id="4537"/>
    <lineage>
        <taxon>Eukaryota</taxon>
        <taxon>Viridiplantae</taxon>
        <taxon>Streptophyta</taxon>
        <taxon>Embryophyta</taxon>
        <taxon>Tracheophyta</taxon>
        <taxon>Spermatophyta</taxon>
        <taxon>Magnoliopsida</taxon>
        <taxon>Liliopsida</taxon>
        <taxon>Poales</taxon>
        <taxon>Poaceae</taxon>
        <taxon>BOP clade</taxon>
        <taxon>Oryzoideae</taxon>
        <taxon>Oryzeae</taxon>
        <taxon>Oryzinae</taxon>
        <taxon>Oryza</taxon>
    </lineage>
</organism>
<protein>
    <submittedName>
        <fullName evidence="2">Uncharacterized protein</fullName>
    </submittedName>
</protein>
<evidence type="ECO:0000313" key="2">
    <source>
        <dbReference type="EnsemblPlants" id="OPUNC02G15440.1"/>
    </source>
</evidence>
<feature type="compositionally biased region" description="Basic and acidic residues" evidence="1">
    <location>
        <begin position="64"/>
        <end position="73"/>
    </location>
</feature>
<evidence type="ECO:0000256" key="1">
    <source>
        <dbReference type="SAM" id="MobiDB-lite"/>
    </source>
</evidence>
<dbReference type="Gramene" id="OPUNC02G15440.1">
    <property type="protein sequence ID" value="OPUNC02G15440.1"/>
    <property type="gene ID" value="OPUNC02G15440"/>
</dbReference>
<accession>A0A0E0K008</accession>
<reference evidence="2" key="2">
    <citation type="submission" date="2018-05" db="EMBL/GenBank/DDBJ databases">
        <title>OpunRS2 (Oryza punctata Reference Sequence Version 2).</title>
        <authorList>
            <person name="Zhang J."/>
            <person name="Kudrna D."/>
            <person name="Lee S."/>
            <person name="Talag J."/>
            <person name="Welchert J."/>
            <person name="Wing R.A."/>
        </authorList>
    </citation>
    <scope>NUCLEOTIDE SEQUENCE [LARGE SCALE GENOMIC DNA]</scope>
</reference>
<reference evidence="2" key="1">
    <citation type="submission" date="2015-04" db="UniProtKB">
        <authorList>
            <consortium name="EnsemblPlants"/>
        </authorList>
    </citation>
    <scope>IDENTIFICATION</scope>
</reference>
<name>A0A0E0K008_ORYPU</name>
<feature type="region of interest" description="Disordered" evidence="1">
    <location>
        <begin position="60"/>
        <end position="92"/>
    </location>
</feature>
<dbReference type="Proteomes" id="UP000026962">
    <property type="component" value="Chromosome 2"/>
</dbReference>
<dbReference type="AlphaFoldDB" id="A0A0E0K008"/>
<dbReference type="HOGENOM" id="CLU_1952182_0_0_1"/>
<proteinExistence type="predicted"/>